<keyword evidence="1" id="KW-0812">Transmembrane</keyword>
<proteinExistence type="predicted"/>
<evidence type="ECO:0000313" key="3">
    <source>
        <dbReference type="Proteomes" id="UP000015241"/>
    </source>
</evidence>
<name>S8DIT4_FOMSC</name>
<protein>
    <submittedName>
        <fullName evidence="2">Uncharacterized protein</fullName>
    </submittedName>
</protein>
<sequence>SLLDVFPKIKASVLLEIARHEFEPSDLYKLDLKFRDKAERSVLDLTGDSITLRKTSTKDYPSYNSLVPPLTVYFSILSAFVASSNNISLLFEVTRATMMYLHRLELFREEYQWSAVLAYHMDFHHLRLREMAHGDFTGWGRIDSELKAEYLVGKERSRVTHT</sequence>
<organism evidence="2 3">
    <name type="scientific">Fomitopsis schrenkii</name>
    <name type="common">Brown rot fungus</name>
    <dbReference type="NCBI Taxonomy" id="2126942"/>
    <lineage>
        <taxon>Eukaryota</taxon>
        <taxon>Fungi</taxon>
        <taxon>Dikarya</taxon>
        <taxon>Basidiomycota</taxon>
        <taxon>Agaricomycotina</taxon>
        <taxon>Agaricomycetes</taxon>
        <taxon>Polyporales</taxon>
        <taxon>Fomitopsis</taxon>
    </lineage>
</organism>
<feature type="transmembrane region" description="Helical" evidence="1">
    <location>
        <begin position="70"/>
        <end position="91"/>
    </location>
</feature>
<dbReference type="EMBL" id="KE504367">
    <property type="protein sequence ID" value="EPS92742.1"/>
    <property type="molecule type" value="Genomic_DNA"/>
</dbReference>
<keyword evidence="1" id="KW-1133">Transmembrane helix</keyword>
<evidence type="ECO:0000313" key="2">
    <source>
        <dbReference type="EMBL" id="EPS92742.1"/>
    </source>
</evidence>
<accession>S8DIT4</accession>
<dbReference type="OrthoDB" id="2744000at2759"/>
<feature type="non-terminal residue" evidence="2">
    <location>
        <position position="162"/>
    </location>
</feature>
<dbReference type="STRING" id="743788.S8DIT4"/>
<dbReference type="Proteomes" id="UP000015241">
    <property type="component" value="Unassembled WGS sequence"/>
</dbReference>
<evidence type="ECO:0000256" key="1">
    <source>
        <dbReference type="SAM" id="Phobius"/>
    </source>
</evidence>
<keyword evidence="1" id="KW-0472">Membrane</keyword>
<dbReference type="AlphaFoldDB" id="S8DIT4"/>
<reference evidence="2 3" key="1">
    <citation type="journal article" date="2012" name="Science">
        <title>The Paleozoic origin of enzymatic lignin decomposition reconstructed from 31 fungal genomes.</title>
        <authorList>
            <person name="Floudas D."/>
            <person name="Binder M."/>
            <person name="Riley R."/>
            <person name="Barry K."/>
            <person name="Blanchette R.A."/>
            <person name="Henrissat B."/>
            <person name="Martinez A.T."/>
            <person name="Otillar R."/>
            <person name="Spatafora J.W."/>
            <person name="Yadav J.S."/>
            <person name="Aerts A."/>
            <person name="Benoit I."/>
            <person name="Boyd A."/>
            <person name="Carlson A."/>
            <person name="Copeland A."/>
            <person name="Coutinho P.M."/>
            <person name="de Vries R.P."/>
            <person name="Ferreira P."/>
            <person name="Findley K."/>
            <person name="Foster B."/>
            <person name="Gaskell J."/>
            <person name="Glotzer D."/>
            <person name="Gorecki P."/>
            <person name="Heitman J."/>
            <person name="Hesse C."/>
            <person name="Hori C."/>
            <person name="Igarashi K."/>
            <person name="Jurgens J.A."/>
            <person name="Kallen N."/>
            <person name="Kersten P."/>
            <person name="Kohler A."/>
            <person name="Kuees U."/>
            <person name="Kumar T.K.A."/>
            <person name="Kuo A."/>
            <person name="LaButti K."/>
            <person name="Larrondo L.F."/>
            <person name="Lindquist E."/>
            <person name="Ling A."/>
            <person name="Lombard V."/>
            <person name="Lucas S."/>
            <person name="Lundell T."/>
            <person name="Martin R."/>
            <person name="McLaughlin D.J."/>
            <person name="Morgenstern I."/>
            <person name="Morin E."/>
            <person name="Murat C."/>
            <person name="Nagy L.G."/>
            <person name="Nolan M."/>
            <person name="Ohm R.A."/>
            <person name="Patyshakuliyeva A."/>
            <person name="Rokas A."/>
            <person name="Ruiz-Duenas F.J."/>
            <person name="Sabat G."/>
            <person name="Salamov A."/>
            <person name="Samejima M."/>
            <person name="Schmutz J."/>
            <person name="Slot J.C."/>
            <person name="St John F."/>
            <person name="Stenlid J."/>
            <person name="Sun H."/>
            <person name="Sun S."/>
            <person name="Syed K."/>
            <person name="Tsang A."/>
            <person name="Wiebenga A."/>
            <person name="Young D."/>
            <person name="Pisabarro A."/>
            <person name="Eastwood D.C."/>
            <person name="Martin F."/>
            <person name="Cullen D."/>
            <person name="Grigoriev I.V."/>
            <person name="Hibbett D.S."/>
        </authorList>
    </citation>
    <scope>NUCLEOTIDE SEQUENCE</scope>
    <source>
        <strain evidence="3">FP-58527</strain>
    </source>
</reference>
<keyword evidence="3" id="KW-1185">Reference proteome</keyword>
<feature type="non-terminal residue" evidence="2">
    <location>
        <position position="1"/>
    </location>
</feature>
<dbReference type="InParanoid" id="S8DIT4"/>
<dbReference type="HOGENOM" id="CLU_107229_0_0_1"/>
<dbReference type="eggNOG" id="ENOG502R18J">
    <property type="taxonomic scope" value="Eukaryota"/>
</dbReference>
<gene>
    <name evidence="2" type="ORF">FOMPIDRAFT_1106331</name>
</gene>